<reference evidence="7 8" key="1">
    <citation type="journal article" date="2010" name="Nature">
        <title>Genome sequencing and analysis of the model grass Brachypodium distachyon.</title>
        <authorList>
            <consortium name="International Brachypodium Initiative"/>
        </authorList>
    </citation>
    <scope>NUCLEOTIDE SEQUENCE [LARGE SCALE GENOMIC DNA]</scope>
    <source>
        <strain evidence="7 8">Bd21</strain>
    </source>
</reference>
<evidence type="ECO:0000256" key="2">
    <source>
        <dbReference type="ARBA" id="ARBA00022723"/>
    </source>
</evidence>
<dbReference type="Pfam" id="PF14226">
    <property type="entry name" value="DIOX_N"/>
    <property type="match status" value="1"/>
</dbReference>
<evidence type="ECO:0000256" key="3">
    <source>
        <dbReference type="ARBA" id="ARBA00023002"/>
    </source>
</evidence>
<dbReference type="ExpressionAtlas" id="A0A0Q3M3W1">
    <property type="expression patterns" value="baseline and differential"/>
</dbReference>
<dbReference type="SUPFAM" id="SSF51197">
    <property type="entry name" value="Clavaminate synthase-like"/>
    <property type="match status" value="1"/>
</dbReference>
<comment type="similarity">
    <text evidence="1">Belongs to the iron/ascorbate-dependent oxidoreductase family.</text>
</comment>
<organism evidence="7">
    <name type="scientific">Brachypodium distachyon</name>
    <name type="common">Purple false brome</name>
    <name type="synonym">Trachynia distachya</name>
    <dbReference type="NCBI Taxonomy" id="15368"/>
    <lineage>
        <taxon>Eukaryota</taxon>
        <taxon>Viridiplantae</taxon>
        <taxon>Streptophyta</taxon>
        <taxon>Embryophyta</taxon>
        <taxon>Tracheophyta</taxon>
        <taxon>Spermatophyta</taxon>
        <taxon>Magnoliopsida</taxon>
        <taxon>Liliopsida</taxon>
        <taxon>Poales</taxon>
        <taxon>Poaceae</taxon>
        <taxon>BOP clade</taxon>
        <taxon>Pooideae</taxon>
        <taxon>Stipodae</taxon>
        <taxon>Brachypodieae</taxon>
        <taxon>Brachypodium</taxon>
    </lineage>
</organism>
<dbReference type="AlphaFoldDB" id="A0A0Q3M3W1"/>
<proteinExistence type="inferred from homology"/>
<dbReference type="GO" id="GO:0046872">
    <property type="term" value="F:metal ion binding"/>
    <property type="evidence" value="ECO:0007669"/>
    <property type="project" value="UniProtKB-KW"/>
</dbReference>
<evidence type="ECO:0000259" key="5">
    <source>
        <dbReference type="Pfam" id="PF03171"/>
    </source>
</evidence>
<reference evidence="8" key="3">
    <citation type="submission" date="2018-08" db="UniProtKB">
        <authorList>
            <consortium name="EnsemblPlants"/>
        </authorList>
    </citation>
    <scope>IDENTIFICATION</scope>
    <source>
        <strain evidence="8">cv. Bd21</strain>
    </source>
</reference>
<evidence type="ECO:0000313" key="8">
    <source>
        <dbReference type="EnsemblPlants" id="KQJ99197"/>
    </source>
</evidence>
<protein>
    <recommendedName>
        <fullName evidence="10">Non-haem dioxygenase N-terminal domain-containing protein</fullName>
    </recommendedName>
</protein>
<dbReference type="PANTHER" id="PTHR10209:SF662">
    <property type="entry name" value="OS01G0536400 PROTEIN"/>
    <property type="match status" value="1"/>
</dbReference>
<dbReference type="Proteomes" id="UP000008810">
    <property type="component" value="Chromosome 3"/>
</dbReference>
<dbReference type="InParanoid" id="A0A0Q3M3W1"/>
<sequence>MDLWYSIGKQDFCLQLLSTKRFEEMAGADYDVTAAKAEFYATRGGVRGLVESGSDVVAAVPPLFLVPNSPVASATMTVPTVDLSLPRPAAVELIGAAARSGGLFYVTNHGVTVDSALSAIKAFHELPLAVRSPIYSVAPVAGVLYTTMQPAASAPAAAIPWRDTLLISLVGPHGAPPDLGRLPSECRDTLTEYGHAVSELGKKELAGLLSEALGLSVGAAVPPSVEASTMVCHYYLPCPEPTRVMGSMDHTDPSMFTVLAQDHVGGLMATRPGSMCRRCSARFSSTSATCSRWSQMVPTRV</sequence>
<dbReference type="GO" id="GO:0016491">
    <property type="term" value="F:oxidoreductase activity"/>
    <property type="evidence" value="ECO:0007669"/>
    <property type="project" value="UniProtKB-KW"/>
</dbReference>
<keyword evidence="4" id="KW-0408">Iron</keyword>
<evidence type="ECO:0000313" key="9">
    <source>
        <dbReference type="Proteomes" id="UP000008810"/>
    </source>
</evidence>
<dbReference type="InterPro" id="IPR026992">
    <property type="entry name" value="DIOX_N"/>
</dbReference>
<evidence type="ECO:0008006" key="10">
    <source>
        <dbReference type="Google" id="ProtNLM"/>
    </source>
</evidence>
<keyword evidence="3" id="KW-0560">Oxidoreductase</keyword>
<name>A0A0Q3M3W1_BRADI</name>
<dbReference type="InterPro" id="IPR027443">
    <property type="entry name" value="IPNS-like_sf"/>
</dbReference>
<feature type="domain" description="Non-haem dioxygenase N-terminal" evidence="6">
    <location>
        <begin position="78"/>
        <end position="168"/>
    </location>
</feature>
<evidence type="ECO:0000259" key="6">
    <source>
        <dbReference type="Pfam" id="PF14226"/>
    </source>
</evidence>
<evidence type="ECO:0000256" key="4">
    <source>
        <dbReference type="ARBA" id="ARBA00023004"/>
    </source>
</evidence>
<keyword evidence="9" id="KW-1185">Reference proteome</keyword>
<feature type="domain" description="Isopenicillin N synthase-like Fe(2+) 2OG dioxygenase" evidence="5">
    <location>
        <begin position="228"/>
        <end position="274"/>
    </location>
</feature>
<reference evidence="7" key="2">
    <citation type="submission" date="2017-06" db="EMBL/GenBank/DDBJ databases">
        <title>WGS assembly of Brachypodium distachyon.</title>
        <authorList>
            <consortium name="The International Brachypodium Initiative"/>
            <person name="Lucas S."/>
            <person name="Harmon-Smith M."/>
            <person name="Lail K."/>
            <person name="Tice H."/>
            <person name="Grimwood J."/>
            <person name="Bruce D."/>
            <person name="Barry K."/>
            <person name="Shu S."/>
            <person name="Lindquist E."/>
            <person name="Wang M."/>
            <person name="Pitluck S."/>
            <person name="Vogel J.P."/>
            <person name="Garvin D.F."/>
            <person name="Mockler T.C."/>
            <person name="Schmutz J."/>
            <person name="Rokhsar D."/>
            <person name="Bevan M.W."/>
        </authorList>
    </citation>
    <scope>NUCLEOTIDE SEQUENCE</scope>
    <source>
        <strain evidence="7">Bd21</strain>
    </source>
</reference>
<evidence type="ECO:0000313" key="7">
    <source>
        <dbReference type="EMBL" id="KQJ99197.1"/>
    </source>
</evidence>
<dbReference type="EMBL" id="CM000882">
    <property type="protein sequence ID" value="KQJ99197.1"/>
    <property type="molecule type" value="Genomic_DNA"/>
</dbReference>
<dbReference type="Pfam" id="PF03171">
    <property type="entry name" value="2OG-FeII_Oxy"/>
    <property type="match status" value="1"/>
</dbReference>
<dbReference type="EnsemblPlants" id="KQJ99197">
    <property type="protein sequence ID" value="KQJ99197"/>
    <property type="gene ID" value="BRADI_3g41691v3"/>
</dbReference>
<keyword evidence="2" id="KW-0479">Metal-binding</keyword>
<accession>A0A0Q3M3W1</accession>
<dbReference type="PANTHER" id="PTHR10209">
    <property type="entry name" value="OXIDOREDUCTASE, 2OG-FE II OXYGENASE FAMILY PROTEIN"/>
    <property type="match status" value="1"/>
</dbReference>
<dbReference type="Gene3D" id="2.60.120.330">
    <property type="entry name" value="B-lactam Antibiotic, Isopenicillin N Synthase, Chain"/>
    <property type="match status" value="1"/>
</dbReference>
<dbReference type="Gramene" id="KQJ99197">
    <property type="protein sequence ID" value="KQJ99197"/>
    <property type="gene ID" value="BRADI_3g41691v3"/>
</dbReference>
<dbReference type="InterPro" id="IPR044861">
    <property type="entry name" value="IPNS-like_FE2OG_OXY"/>
</dbReference>
<gene>
    <name evidence="7" type="ORF">BRADI_3g41691v3</name>
</gene>
<evidence type="ECO:0000256" key="1">
    <source>
        <dbReference type="ARBA" id="ARBA00008056"/>
    </source>
</evidence>